<dbReference type="RefSeq" id="WP_068623143.1">
    <property type="nucleotide sequence ID" value="NZ_FJNB01000012.1"/>
</dbReference>
<evidence type="ECO:0000256" key="1">
    <source>
        <dbReference type="ARBA" id="ARBA00004651"/>
    </source>
</evidence>
<accession>A0A143YWQ2</accession>
<feature type="transmembrane region" description="Helical" evidence="8">
    <location>
        <begin position="91"/>
        <end position="115"/>
    </location>
</feature>
<comment type="subcellular location">
    <subcellularLocation>
        <location evidence="1">Cell membrane</location>
        <topology evidence="1">Multi-pass membrane protein</topology>
    </subcellularLocation>
</comment>
<dbReference type="PANTHER" id="PTHR21716">
    <property type="entry name" value="TRANSMEMBRANE PROTEIN"/>
    <property type="match status" value="1"/>
</dbReference>
<evidence type="ECO:0000256" key="5">
    <source>
        <dbReference type="ARBA" id="ARBA00022692"/>
    </source>
</evidence>
<dbReference type="InterPro" id="IPR002549">
    <property type="entry name" value="AI-2E-like"/>
</dbReference>
<feature type="transmembrane region" description="Helical" evidence="8">
    <location>
        <begin position="240"/>
        <end position="262"/>
    </location>
</feature>
<dbReference type="PANTHER" id="PTHR21716:SF53">
    <property type="entry name" value="PERMEASE PERM-RELATED"/>
    <property type="match status" value="1"/>
</dbReference>
<dbReference type="Proteomes" id="UP000199280">
    <property type="component" value="Unassembled WGS sequence"/>
</dbReference>
<dbReference type="Proteomes" id="UP000076878">
    <property type="component" value="Unassembled WGS sequence"/>
</dbReference>
<sequence>MEKAPRRGNKHANRYSWFDKWFLNNKFVTVLLIVLLILLIVLVFTKVSYLLGPISSFFSVIGFPLVMAGIFYYMLNPFVTFMEKKGIKRFVGIWVAFVLVLLGMIWGFAILIPIIRDQTIGIVREFPSYWQAIEKMTIELVNYEWFTSLQEQINQANADIFKSVSEKLNQLLSNTVSGLGSVVGLLTNAFVGIVTMPIILYYLLKEGERLPLSFLQFFPTNLRESIGELLKKINTQISQYVRGQITVAFFVGLMFVIGYAVIGMKYGIVLGILAGFLNIIPYMGSFLAMVPAVIVAIVDSPLMLAKVLLVFSIEQFIEGRVISPQVLGSNLEVHPVTIIFVLLTAGKLFGLTGFILGIPGYAVLKVLFLHIFEWYKEISGLYLEEPEAEEGPDEDYIQE</sequence>
<feature type="transmembrane region" description="Helical" evidence="8">
    <location>
        <begin position="182"/>
        <end position="204"/>
    </location>
</feature>
<keyword evidence="4" id="KW-1003">Cell membrane</keyword>
<dbReference type="EMBL" id="FNYT01000012">
    <property type="protein sequence ID" value="SEJ37506.1"/>
    <property type="molecule type" value="Genomic_DNA"/>
</dbReference>
<evidence type="ECO:0000313" key="12">
    <source>
        <dbReference type="Proteomes" id="UP000199280"/>
    </source>
</evidence>
<feature type="transmembrane region" description="Helical" evidence="8">
    <location>
        <begin position="56"/>
        <end position="79"/>
    </location>
</feature>
<evidence type="ECO:0000313" key="9">
    <source>
        <dbReference type="EMBL" id="CZR00720.1"/>
    </source>
</evidence>
<gene>
    <name evidence="10" type="ORF">SAMN05216375_11243</name>
    <name evidence="9" type="ORF">TR210_1760</name>
</gene>
<dbReference type="STRING" id="640938.TR210_1760"/>
<keyword evidence="12" id="KW-1185">Reference proteome</keyword>
<evidence type="ECO:0000256" key="4">
    <source>
        <dbReference type="ARBA" id="ARBA00022475"/>
    </source>
</evidence>
<dbReference type="GO" id="GO:0055085">
    <property type="term" value="P:transmembrane transport"/>
    <property type="evidence" value="ECO:0007669"/>
    <property type="project" value="TreeGrafter"/>
</dbReference>
<proteinExistence type="inferred from homology"/>
<feature type="transmembrane region" description="Helical" evidence="8">
    <location>
        <begin position="268"/>
        <end position="298"/>
    </location>
</feature>
<comment type="similarity">
    <text evidence="2">Belongs to the autoinducer-2 exporter (AI-2E) (TC 2.A.86) family.</text>
</comment>
<keyword evidence="7 8" id="KW-0472">Membrane</keyword>
<evidence type="ECO:0000256" key="8">
    <source>
        <dbReference type="SAM" id="Phobius"/>
    </source>
</evidence>
<reference evidence="9 11" key="1">
    <citation type="submission" date="2016-02" db="EMBL/GenBank/DDBJ databases">
        <authorList>
            <person name="Wen L."/>
            <person name="He K."/>
            <person name="Yang H."/>
        </authorList>
    </citation>
    <scope>NUCLEOTIDE SEQUENCE [LARGE SCALE GENOMIC DNA]</scope>
    <source>
        <strain evidence="9">Trichococcus_R210</strain>
    </source>
</reference>
<keyword evidence="6 8" id="KW-1133">Transmembrane helix</keyword>
<dbReference type="OrthoDB" id="9793390at2"/>
<keyword evidence="5 8" id="KW-0812">Transmembrane</keyword>
<evidence type="ECO:0000256" key="3">
    <source>
        <dbReference type="ARBA" id="ARBA00022448"/>
    </source>
</evidence>
<evidence type="ECO:0000313" key="11">
    <source>
        <dbReference type="Proteomes" id="UP000076878"/>
    </source>
</evidence>
<name>A0A143YWQ2_9LACT</name>
<evidence type="ECO:0000313" key="10">
    <source>
        <dbReference type="EMBL" id="SEJ37506.1"/>
    </source>
</evidence>
<dbReference type="EMBL" id="FJNB01000012">
    <property type="protein sequence ID" value="CZR00720.1"/>
    <property type="molecule type" value="Genomic_DNA"/>
</dbReference>
<evidence type="ECO:0000256" key="2">
    <source>
        <dbReference type="ARBA" id="ARBA00009773"/>
    </source>
</evidence>
<protein>
    <submittedName>
        <fullName evidence="10">Predicted PurR-regulated permease PerM</fullName>
    </submittedName>
</protein>
<dbReference type="Pfam" id="PF01594">
    <property type="entry name" value="AI-2E_transport"/>
    <property type="match status" value="1"/>
</dbReference>
<feature type="transmembrane region" description="Helical" evidence="8">
    <location>
        <begin position="21"/>
        <end position="44"/>
    </location>
</feature>
<dbReference type="GO" id="GO:0005886">
    <property type="term" value="C:plasma membrane"/>
    <property type="evidence" value="ECO:0007669"/>
    <property type="project" value="UniProtKB-SubCell"/>
</dbReference>
<organism evidence="9 11">
    <name type="scientific">Trichococcus ilyis</name>
    <dbReference type="NCBI Taxonomy" id="640938"/>
    <lineage>
        <taxon>Bacteria</taxon>
        <taxon>Bacillati</taxon>
        <taxon>Bacillota</taxon>
        <taxon>Bacilli</taxon>
        <taxon>Lactobacillales</taxon>
        <taxon>Carnobacteriaceae</taxon>
        <taxon>Trichococcus</taxon>
    </lineage>
</organism>
<reference evidence="10 12" key="2">
    <citation type="submission" date="2016-10" db="EMBL/GenBank/DDBJ databases">
        <authorList>
            <person name="Varghese N."/>
            <person name="Submissions S."/>
        </authorList>
    </citation>
    <scope>NUCLEOTIDE SEQUENCE [LARGE SCALE GENOMIC DNA]</scope>
    <source>
        <strain evidence="10 12">DSM 22150</strain>
    </source>
</reference>
<evidence type="ECO:0000256" key="7">
    <source>
        <dbReference type="ARBA" id="ARBA00023136"/>
    </source>
</evidence>
<evidence type="ECO:0000256" key="6">
    <source>
        <dbReference type="ARBA" id="ARBA00022989"/>
    </source>
</evidence>
<keyword evidence="3" id="KW-0813">Transport</keyword>
<dbReference type="AlphaFoldDB" id="A0A143YWQ2"/>